<evidence type="ECO:0000256" key="4">
    <source>
        <dbReference type="ARBA" id="ARBA00022989"/>
    </source>
</evidence>
<gene>
    <name evidence="7" type="ORF">DHW61_13305</name>
</gene>
<evidence type="ECO:0000256" key="3">
    <source>
        <dbReference type="ARBA" id="ARBA00022692"/>
    </source>
</evidence>
<evidence type="ECO:0000313" key="7">
    <source>
        <dbReference type="EMBL" id="HCL03361.1"/>
    </source>
</evidence>
<keyword evidence="3 6" id="KW-0812">Transmembrane</keyword>
<evidence type="ECO:0000256" key="5">
    <source>
        <dbReference type="ARBA" id="ARBA00023136"/>
    </source>
</evidence>
<dbReference type="GO" id="GO:0044781">
    <property type="term" value="P:bacterial-type flagellum organization"/>
    <property type="evidence" value="ECO:0007669"/>
    <property type="project" value="InterPro"/>
</dbReference>
<dbReference type="AlphaFoldDB" id="A0A3D2X8C2"/>
<comment type="subcellular location">
    <subcellularLocation>
        <location evidence="1">Cell membrane</location>
    </subcellularLocation>
</comment>
<accession>A0A3D2X8C2</accession>
<organism evidence="7 8">
    <name type="scientific">Lachnoclostridium phytofermentans</name>
    <dbReference type="NCBI Taxonomy" id="66219"/>
    <lineage>
        <taxon>Bacteria</taxon>
        <taxon>Bacillati</taxon>
        <taxon>Bacillota</taxon>
        <taxon>Clostridia</taxon>
        <taxon>Lachnospirales</taxon>
        <taxon>Lachnospiraceae</taxon>
    </lineage>
</organism>
<keyword evidence="5 6" id="KW-0472">Membrane</keyword>
<evidence type="ECO:0008006" key="9">
    <source>
        <dbReference type="Google" id="ProtNLM"/>
    </source>
</evidence>
<proteinExistence type="predicted"/>
<dbReference type="GO" id="GO:0016020">
    <property type="term" value="C:membrane"/>
    <property type="evidence" value="ECO:0007669"/>
    <property type="project" value="InterPro"/>
</dbReference>
<comment type="caution">
    <text evidence="7">The sequence shown here is derived from an EMBL/GenBank/DDBJ whole genome shotgun (WGS) entry which is preliminary data.</text>
</comment>
<keyword evidence="4 6" id="KW-1133">Transmembrane helix</keyword>
<evidence type="ECO:0000256" key="6">
    <source>
        <dbReference type="SAM" id="Phobius"/>
    </source>
</evidence>
<keyword evidence="2" id="KW-1003">Cell membrane</keyword>
<dbReference type="Pfam" id="PF04347">
    <property type="entry name" value="FliO"/>
    <property type="match status" value="1"/>
</dbReference>
<sequence>MYSIFQIILATEANTSLPGSGYNSNNSWLELFGLLLLFIFIVVGCYFTTRFVANKQLKQIKHSNFKVIDTYRITQNKFLQLVQIGTRYVVISITKENITFITEVSEDELKFKEETEVKKEINFKQILSELTGKNKTNGKG</sequence>
<feature type="transmembrane region" description="Helical" evidence="6">
    <location>
        <begin position="31"/>
        <end position="53"/>
    </location>
</feature>
<evidence type="ECO:0000313" key="8">
    <source>
        <dbReference type="Proteomes" id="UP000262969"/>
    </source>
</evidence>
<name>A0A3D2X8C2_9FIRM</name>
<dbReference type="EMBL" id="DPVV01000444">
    <property type="protein sequence ID" value="HCL03361.1"/>
    <property type="molecule type" value="Genomic_DNA"/>
</dbReference>
<reference evidence="7 8" key="1">
    <citation type="journal article" date="2018" name="Nat. Biotechnol.">
        <title>A standardized bacterial taxonomy based on genome phylogeny substantially revises the tree of life.</title>
        <authorList>
            <person name="Parks D.H."/>
            <person name="Chuvochina M."/>
            <person name="Waite D.W."/>
            <person name="Rinke C."/>
            <person name="Skarshewski A."/>
            <person name="Chaumeil P.A."/>
            <person name="Hugenholtz P."/>
        </authorList>
    </citation>
    <scope>NUCLEOTIDE SEQUENCE [LARGE SCALE GENOMIC DNA]</scope>
    <source>
        <strain evidence="7">UBA11728</strain>
    </source>
</reference>
<dbReference type="InterPro" id="IPR022781">
    <property type="entry name" value="Flagellar_biosynth_FliO"/>
</dbReference>
<evidence type="ECO:0000256" key="1">
    <source>
        <dbReference type="ARBA" id="ARBA00004236"/>
    </source>
</evidence>
<evidence type="ECO:0000256" key="2">
    <source>
        <dbReference type="ARBA" id="ARBA00022475"/>
    </source>
</evidence>
<dbReference type="Proteomes" id="UP000262969">
    <property type="component" value="Unassembled WGS sequence"/>
</dbReference>
<protein>
    <recommendedName>
        <fullName evidence="9">Flagellar biosynthesis protein FliO</fullName>
    </recommendedName>
</protein>